<dbReference type="EMBL" id="WTQT01000024">
    <property type="protein sequence ID" value="MWR37168.1"/>
    <property type="molecule type" value="Genomic_DNA"/>
</dbReference>
<feature type="transmembrane region" description="Helical" evidence="7">
    <location>
        <begin position="101"/>
        <end position="122"/>
    </location>
</feature>
<dbReference type="EMBL" id="WTQJ01000018">
    <property type="protein sequence ID" value="MWR12790.1"/>
    <property type="molecule type" value="Genomic_DNA"/>
</dbReference>
<feature type="transmembrane region" description="Helical" evidence="7">
    <location>
        <begin position="39"/>
        <end position="63"/>
    </location>
</feature>
<dbReference type="Gene3D" id="1.20.1250.20">
    <property type="entry name" value="MFS general substrate transporter like domains"/>
    <property type="match status" value="2"/>
</dbReference>
<evidence type="ECO:0000313" key="17">
    <source>
        <dbReference type="Proteomes" id="UP000430387"/>
    </source>
</evidence>
<proteinExistence type="inferred from homology"/>
<gene>
    <name evidence="13" type="primary">exuT_1</name>
    <name evidence="13" type="ORF">BANRA_03152</name>
    <name evidence="11" type="ORF">C2M16_08515</name>
    <name evidence="12" type="ORF">DD762_24180</name>
    <name evidence="10" type="ORF">GP975_03520</name>
    <name evidence="9" type="ORF">GQA06_03025</name>
</gene>
<dbReference type="EMBL" id="QEMT01000065">
    <property type="protein sequence ID" value="PWH56211.1"/>
    <property type="molecule type" value="Genomic_DNA"/>
</dbReference>
<evidence type="ECO:0000313" key="11">
    <source>
        <dbReference type="EMBL" id="PNY68022.1"/>
    </source>
</evidence>
<evidence type="ECO:0000256" key="3">
    <source>
        <dbReference type="ARBA" id="ARBA00022692"/>
    </source>
</evidence>
<dbReference type="GO" id="GO:0022857">
    <property type="term" value="F:transmembrane transporter activity"/>
    <property type="evidence" value="ECO:0007669"/>
    <property type="project" value="InterPro"/>
</dbReference>
<keyword evidence="4 7" id="KW-1133">Transmembrane helix</keyword>
<dbReference type="Proteomes" id="UP000460875">
    <property type="component" value="Unassembled WGS sequence"/>
</dbReference>
<protein>
    <submittedName>
        <fullName evidence="13">Hexuronate transporter</fullName>
    </submittedName>
    <submittedName>
        <fullName evidence="12">MFS transporter</fullName>
    </submittedName>
</protein>
<organism evidence="12 15">
    <name type="scientific">Escherichia coli</name>
    <dbReference type="NCBI Taxonomy" id="562"/>
    <lineage>
        <taxon>Bacteria</taxon>
        <taxon>Pseudomonadati</taxon>
        <taxon>Pseudomonadota</taxon>
        <taxon>Gammaproteobacteria</taxon>
        <taxon>Enterobacterales</taxon>
        <taxon>Enterobacteriaceae</taxon>
        <taxon>Escherichia</taxon>
    </lineage>
</organism>
<feature type="domain" description="Major facilitator superfamily (MFS) profile" evidence="8">
    <location>
        <begin position="10"/>
        <end position="417"/>
    </location>
</feature>
<dbReference type="Proteomes" id="UP000245761">
    <property type="component" value="Unassembled WGS sequence"/>
</dbReference>
<evidence type="ECO:0000313" key="13">
    <source>
        <dbReference type="EMBL" id="VCY84476.1"/>
    </source>
</evidence>
<evidence type="ECO:0000313" key="16">
    <source>
        <dbReference type="Proteomes" id="UP000281521"/>
    </source>
</evidence>
<dbReference type="InterPro" id="IPR036259">
    <property type="entry name" value="MFS_trans_sf"/>
</dbReference>
<reference evidence="12 15" key="2">
    <citation type="submission" date="2018-04" db="EMBL/GenBank/DDBJ databases">
        <title>Draft Genomic Sequencing Of Potential Extraintestinal Pathogenic Escherichia coli B8S56 Isolated from Retail Chicken Skin.</title>
        <authorList>
            <person name="Xu A."/>
            <person name="Tilman S."/>
            <person name="Wisser-Parker K."/>
            <person name="Scullen O.J."/>
            <person name="Sommers C."/>
        </authorList>
    </citation>
    <scope>NUCLEOTIDE SEQUENCE [LARGE SCALE GENOMIC DNA]</scope>
    <source>
        <strain evidence="12 15">B8S56</strain>
    </source>
</reference>
<dbReference type="Proteomes" id="UP000430387">
    <property type="component" value="Unassembled WGS sequence"/>
</dbReference>
<evidence type="ECO:0000313" key="10">
    <source>
        <dbReference type="EMBL" id="MWR37168.1"/>
    </source>
</evidence>
<dbReference type="PROSITE" id="PS50850">
    <property type="entry name" value="MFS"/>
    <property type="match status" value="1"/>
</dbReference>
<evidence type="ECO:0000313" key="12">
    <source>
        <dbReference type="EMBL" id="PWH56211.1"/>
    </source>
</evidence>
<reference evidence="11 14" key="1">
    <citation type="submission" date="2018-01" db="EMBL/GenBank/DDBJ databases">
        <title>Draft Genomic Sequencing Of Potential Extraintestinal Pathogenic Escherichia coli B8S18 Isolated From Retail Chicken Skin.</title>
        <authorList>
            <person name="Xu A."/>
            <person name="Tilman S."/>
            <person name="Wisser-Parker K."/>
            <person name="Sheen S."/>
            <person name="Sommers C."/>
        </authorList>
    </citation>
    <scope>NUCLEOTIDE SEQUENCE [LARGE SCALE GENOMIC DNA]</scope>
    <source>
        <strain evidence="11 14">B8S18Com</strain>
    </source>
</reference>
<comment type="subcellular location">
    <subcellularLocation>
        <location evidence="1">Cell membrane</location>
        <topology evidence="1">Multi-pass membrane protein</topology>
    </subcellularLocation>
</comment>
<evidence type="ECO:0000256" key="5">
    <source>
        <dbReference type="ARBA" id="ARBA00023136"/>
    </source>
</evidence>
<dbReference type="PANTHER" id="PTHR11662:SF399">
    <property type="entry name" value="FI19708P1-RELATED"/>
    <property type="match status" value="1"/>
</dbReference>
<evidence type="ECO:0000256" key="4">
    <source>
        <dbReference type="ARBA" id="ARBA00022989"/>
    </source>
</evidence>
<dbReference type="SUPFAM" id="SSF103473">
    <property type="entry name" value="MFS general substrate transporter"/>
    <property type="match status" value="1"/>
</dbReference>
<dbReference type="InterPro" id="IPR011701">
    <property type="entry name" value="MFS"/>
</dbReference>
<feature type="transmembrane region" description="Helical" evidence="7">
    <location>
        <begin position="75"/>
        <end position="95"/>
    </location>
</feature>
<keyword evidence="3 7" id="KW-0812">Transmembrane</keyword>
<dbReference type="CDD" id="cd17319">
    <property type="entry name" value="MFS_ExuT_GudP_like"/>
    <property type="match status" value="1"/>
</dbReference>
<feature type="transmembrane region" description="Helical" evidence="7">
    <location>
        <begin position="303"/>
        <end position="322"/>
    </location>
</feature>
<dbReference type="EMBL" id="PPHQ01000006">
    <property type="protein sequence ID" value="PNY68022.1"/>
    <property type="molecule type" value="Genomic_DNA"/>
</dbReference>
<evidence type="ECO:0000256" key="7">
    <source>
        <dbReference type="SAM" id="Phobius"/>
    </source>
</evidence>
<name>A0A0D8VZ82_ECOLX</name>
<dbReference type="GO" id="GO:0005886">
    <property type="term" value="C:plasma membrane"/>
    <property type="evidence" value="ECO:0007669"/>
    <property type="project" value="UniProtKB-SubCell"/>
</dbReference>
<dbReference type="AlphaFoldDB" id="A0A0D8VZ82"/>
<dbReference type="InterPro" id="IPR050382">
    <property type="entry name" value="MFS_Na/Anion_cotransporter"/>
</dbReference>
<evidence type="ECO:0000313" key="14">
    <source>
        <dbReference type="Proteomes" id="UP000236598"/>
    </source>
</evidence>
<evidence type="ECO:0000259" key="8">
    <source>
        <dbReference type="PROSITE" id="PS50850"/>
    </source>
</evidence>
<evidence type="ECO:0000256" key="6">
    <source>
        <dbReference type="ARBA" id="ARBA00038514"/>
    </source>
</evidence>
<feature type="transmembrane region" description="Helical" evidence="7">
    <location>
        <begin position="134"/>
        <end position="158"/>
    </location>
</feature>
<dbReference type="InterPro" id="IPR020846">
    <property type="entry name" value="MFS_dom"/>
</dbReference>
<feature type="transmembrane region" description="Helical" evidence="7">
    <location>
        <begin position="369"/>
        <end position="387"/>
    </location>
</feature>
<sequence length="429" mass="46603">MKRKTMGWIIVFLLFIVYMLNYMDRSALSITAPLIEKELGFNAAEMGMIFSAFFVGYALFNFIGGWASDKVGPKTVFLVAALLWSVFCGMTGLVTGLWTMLAVRVLFGMAEGPVSAAGNKIINNWISRKESATAIGIFSAGSPLGGAISGPVVGLLAISLGWRPAFGIIFIFGLVWVLLWYFFVSDKPSKSKRLAAEERVDFENHDDIILAEDGKGTPSLGYYMKQPMVWATTLAFFSYNYILFFFLTWFPSYLNHSLHIDIKEISIATVIPWFIGAIGMVLGGVCSDFIYRITGNALLSRRLILGSCLAGAAVCVAVSGTVTSIGSAITLMSVSLFLLYLTGPIYWAVIQDVVHKDKVGSVGGAMHGLANISGIIGPLVTGFIVQFSGKYDYAFYLAGAIAIISSLLVFIFVKNKGLKVNESQSCVHQ</sequence>
<accession>A0A0D8VZ82</accession>
<dbReference type="PANTHER" id="PTHR11662">
    <property type="entry name" value="SOLUTE CARRIER FAMILY 17"/>
    <property type="match status" value="1"/>
</dbReference>
<dbReference type="Proteomes" id="UP000236598">
    <property type="component" value="Unassembled WGS sequence"/>
</dbReference>
<evidence type="ECO:0000313" key="18">
    <source>
        <dbReference type="Proteomes" id="UP000460875"/>
    </source>
</evidence>
<evidence type="ECO:0000313" key="15">
    <source>
        <dbReference type="Proteomes" id="UP000245761"/>
    </source>
</evidence>
<dbReference type="Proteomes" id="UP000281521">
    <property type="component" value="Unassembled WGS sequence"/>
</dbReference>
<comment type="similarity">
    <text evidence="6">Belongs to the major facilitator superfamily. Phthalate permease family.</text>
</comment>
<dbReference type="PIRSF" id="PIRSF002808">
    <property type="entry name" value="Hexose_phosphate_transp"/>
    <property type="match status" value="1"/>
</dbReference>
<dbReference type="RefSeq" id="WP_000824228.1">
    <property type="nucleotide sequence ID" value="NZ_AP021933.1"/>
</dbReference>
<dbReference type="EMBL" id="UWXJ01000001">
    <property type="protein sequence ID" value="VCY84476.1"/>
    <property type="molecule type" value="Genomic_DNA"/>
</dbReference>
<feature type="transmembrane region" description="Helical" evidence="7">
    <location>
        <begin position="328"/>
        <end position="349"/>
    </location>
</feature>
<reference evidence="17 18" key="4">
    <citation type="submission" date="2019-12" db="EMBL/GenBank/DDBJ databases">
        <title>Enteriobacteria Tanzani isolates_8377-8380.</title>
        <authorList>
            <person name="Subbiah M."/>
            <person name="Call D."/>
        </authorList>
    </citation>
    <scope>NUCLEOTIDE SEQUENCE [LARGE SCALE GENOMIC DNA]</scope>
    <source>
        <strain evidence="10 18">8379wE2</strain>
        <strain evidence="9 17">8380wG1</strain>
    </source>
</reference>
<dbReference type="Pfam" id="PF07690">
    <property type="entry name" value="MFS_1"/>
    <property type="match status" value="1"/>
</dbReference>
<evidence type="ECO:0000256" key="2">
    <source>
        <dbReference type="ARBA" id="ARBA00022475"/>
    </source>
</evidence>
<evidence type="ECO:0000256" key="1">
    <source>
        <dbReference type="ARBA" id="ARBA00004651"/>
    </source>
</evidence>
<keyword evidence="5 7" id="KW-0472">Membrane</keyword>
<dbReference type="InterPro" id="IPR000849">
    <property type="entry name" value="Sugar_P_transporter"/>
</dbReference>
<reference evidence="13 16" key="3">
    <citation type="submission" date="2018-10" db="EMBL/GenBank/DDBJ databases">
        <authorList>
            <person name="Noll B N."/>
        </authorList>
    </citation>
    <scope>NUCLEOTIDE SEQUENCE [LARGE SCALE GENOMIC DNA]</scope>
    <source>
        <strain evidence="13">Ecoli022</strain>
    </source>
</reference>
<feature type="transmembrane region" description="Helical" evidence="7">
    <location>
        <begin position="393"/>
        <end position="413"/>
    </location>
</feature>
<feature type="transmembrane region" description="Helical" evidence="7">
    <location>
        <begin position="228"/>
        <end position="250"/>
    </location>
</feature>
<evidence type="ECO:0000313" key="9">
    <source>
        <dbReference type="EMBL" id="MWR12790.1"/>
    </source>
</evidence>
<feature type="transmembrane region" description="Helical" evidence="7">
    <location>
        <begin position="270"/>
        <end position="291"/>
    </location>
</feature>
<keyword evidence="2" id="KW-1003">Cell membrane</keyword>
<feature type="transmembrane region" description="Helical" evidence="7">
    <location>
        <begin position="164"/>
        <end position="184"/>
    </location>
</feature>